<evidence type="ECO:0008006" key="6">
    <source>
        <dbReference type="Google" id="ProtNLM"/>
    </source>
</evidence>
<protein>
    <recommendedName>
        <fullName evidence="6">Mid2 domain-containing protein</fullName>
    </recommendedName>
</protein>
<dbReference type="RefSeq" id="XP_024734700.1">
    <property type="nucleotide sequence ID" value="XM_024887027.1"/>
</dbReference>
<keyword evidence="2" id="KW-0812">Transmembrane</keyword>
<feature type="compositionally biased region" description="Gly residues" evidence="1">
    <location>
        <begin position="205"/>
        <end position="214"/>
    </location>
</feature>
<dbReference type="GeneID" id="36595103"/>
<organism evidence="4 5">
    <name type="scientific">Hyaloscypha bicolor E</name>
    <dbReference type="NCBI Taxonomy" id="1095630"/>
    <lineage>
        <taxon>Eukaryota</taxon>
        <taxon>Fungi</taxon>
        <taxon>Dikarya</taxon>
        <taxon>Ascomycota</taxon>
        <taxon>Pezizomycotina</taxon>
        <taxon>Leotiomycetes</taxon>
        <taxon>Helotiales</taxon>
        <taxon>Hyaloscyphaceae</taxon>
        <taxon>Hyaloscypha</taxon>
        <taxon>Hyaloscypha bicolor</taxon>
    </lineage>
</organism>
<reference evidence="4 5" key="1">
    <citation type="submission" date="2016-04" db="EMBL/GenBank/DDBJ databases">
        <title>A degradative enzymes factory behind the ericoid mycorrhizal symbiosis.</title>
        <authorList>
            <consortium name="DOE Joint Genome Institute"/>
            <person name="Martino E."/>
            <person name="Morin E."/>
            <person name="Grelet G."/>
            <person name="Kuo A."/>
            <person name="Kohler A."/>
            <person name="Daghino S."/>
            <person name="Barry K."/>
            <person name="Choi C."/>
            <person name="Cichocki N."/>
            <person name="Clum A."/>
            <person name="Copeland A."/>
            <person name="Hainaut M."/>
            <person name="Haridas S."/>
            <person name="Labutti K."/>
            <person name="Lindquist E."/>
            <person name="Lipzen A."/>
            <person name="Khouja H.-R."/>
            <person name="Murat C."/>
            <person name="Ohm R."/>
            <person name="Olson A."/>
            <person name="Spatafora J."/>
            <person name="Veneault-Fourrey C."/>
            <person name="Henrissat B."/>
            <person name="Grigoriev I."/>
            <person name="Martin F."/>
            <person name="Perotto S."/>
        </authorList>
    </citation>
    <scope>NUCLEOTIDE SEQUENCE [LARGE SCALE GENOMIC DNA]</scope>
    <source>
        <strain evidence="4 5">E</strain>
    </source>
</reference>
<feature type="compositionally biased region" description="Gly residues" evidence="1">
    <location>
        <begin position="279"/>
        <end position="299"/>
    </location>
</feature>
<feature type="region of interest" description="Disordered" evidence="1">
    <location>
        <begin position="268"/>
        <end position="301"/>
    </location>
</feature>
<dbReference type="OrthoDB" id="10465619at2759"/>
<evidence type="ECO:0000256" key="3">
    <source>
        <dbReference type="SAM" id="SignalP"/>
    </source>
</evidence>
<feature type="region of interest" description="Disordered" evidence="1">
    <location>
        <begin position="317"/>
        <end position="366"/>
    </location>
</feature>
<feature type="signal peptide" evidence="3">
    <location>
        <begin position="1"/>
        <end position="27"/>
    </location>
</feature>
<evidence type="ECO:0000256" key="1">
    <source>
        <dbReference type="SAM" id="MobiDB-lite"/>
    </source>
</evidence>
<gene>
    <name evidence="4" type="ORF">K444DRAFT_664929</name>
</gene>
<feature type="chain" id="PRO_5014322084" description="Mid2 domain-containing protein" evidence="3">
    <location>
        <begin position="28"/>
        <end position="366"/>
    </location>
</feature>
<evidence type="ECO:0000313" key="4">
    <source>
        <dbReference type="EMBL" id="PMD57796.1"/>
    </source>
</evidence>
<dbReference type="AlphaFoldDB" id="A0A2J6T460"/>
<evidence type="ECO:0000256" key="2">
    <source>
        <dbReference type="SAM" id="Phobius"/>
    </source>
</evidence>
<dbReference type="EMBL" id="KZ613843">
    <property type="protein sequence ID" value="PMD57796.1"/>
    <property type="molecule type" value="Genomic_DNA"/>
</dbReference>
<accession>A0A2J6T460</accession>
<sequence>MPPSKSLELLLPRLLLSSLIGLNGVQANIITPRAPAAAATTASPGDLATVSITAAAGYQVAGACIQESLFWDQDGIAGGLGLPAALGCYQYQQPTVYNGCYCTSAVASKASSAISVYVSELCAGTAQIPDAISIYKDYCTSAGYPSNTNANVKATQTTANVPGITVVTNNVVYTVTVGSSTYLFTEPGVGVQTLTSSPPQASSPSGGGSGAEAGGGKKKVKTGAIVGGVLGGLLFLGALGAICVVCIGRMERTRHRGGNLSSKLRVDPQATFVPPPTGVGVGKGGGRAELGGDGKGGVVGRENLDMNAGEKGVEIDGRGVQAQGGGDGRYGLRSEELDSQGRYVGELHGDGRQGRGFELQGTEVER</sequence>
<feature type="transmembrane region" description="Helical" evidence="2">
    <location>
        <begin position="225"/>
        <end position="247"/>
    </location>
</feature>
<evidence type="ECO:0000313" key="5">
    <source>
        <dbReference type="Proteomes" id="UP000235371"/>
    </source>
</evidence>
<keyword evidence="5" id="KW-1185">Reference proteome</keyword>
<feature type="region of interest" description="Disordered" evidence="1">
    <location>
        <begin position="193"/>
        <end position="216"/>
    </location>
</feature>
<feature type="compositionally biased region" description="Basic and acidic residues" evidence="1">
    <location>
        <begin position="345"/>
        <end position="355"/>
    </location>
</feature>
<keyword evidence="3" id="KW-0732">Signal</keyword>
<dbReference type="InParanoid" id="A0A2J6T460"/>
<dbReference type="STRING" id="1095630.A0A2J6T460"/>
<keyword evidence="2" id="KW-0472">Membrane</keyword>
<proteinExistence type="predicted"/>
<keyword evidence="2" id="KW-1133">Transmembrane helix</keyword>
<dbReference type="Proteomes" id="UP000235371">
    <property type="component" value="Unassembled WGS sequence"/>
</dbReference>
<name>A0A2J6T460_9HELO</name>